<evidence type="ECO:0000256" key="7">
    <source>
        <dbReference type="ARBA" id="ARBA00022990"/>
    </source>
</evidence>
<dbReference type="Gene3D" id="1.10.10.10">
    <property type="entry name" value="Winged helix-like DNA-binding domain superfamily/Winged helix DNA-binding domain"/>
    <property type="match status" value="1"/>
</dbReference>
<evidence type="ECO:0000256" key="17">
    <source>
        <dbReference type="SAM" id="MobiDB-lite"/>
    </source>
</evidence>
<keyword evidence="2 16" id="KW-0813">Transport</keyword>
<keyword evidence="7" id="KW-0007">Acetylation</keyword>
<dbReference type="EMBL" id="NEDP02000262">
    <property type="protein sequence ID" value="OWF56179.1"/>
    <property type="molecule type" value="Genomic_DNA"/>
</dbReference>
<keyword evidence="20" id="KW-1185">Reference proteome</keyword>
<dbReference type="GO" id="GO:1990429">
    <property type="term" value="C:peroxisomal importomer complex"/>
    <property type="evidence" value="ECO:0007669"/>
    <property type="project" value="TreeGrafter"/>
</dbReference>
<evidence type="ECO:0000256" key="15">
    <source>
        <dbReference type="ARBA" id="ARBA00065694"/>
    </source>
</evidence>
<protein>
    <recommendedName>
        <fullName evidence="11 16">Peroxisomal membrane protein PEX14</fullName>
    </recommendedName>
    <alternativeName>
        <fullName evidence="16">Peroxin-14</fullName>
    </alternativeName>
</protein>
<dbReference type="PANTHER" id="PTHR23058">
    <property type="entry name" value="PEROXISOMAL MEMBRANE PROTEIN PEX14"/>
    <property type="match status" value="1"/>
</dbReference>
<dbReference type="Proteomes" id="UP000242188">
    <property type="component" value="Unassembled WGS sequence"/>
</dbReference>
<evidence type="ECO:0000256" key="10">
    <source>
        <dbReference type="ARBA" id="ARBA00023140"/>
    </source>
</evidence>
<feature type="compositionally biased region" description="Polar residues" evidence="17">
    <location>
        <begin position="293"/>
        <end position="326"/>
    </location>
</feature>
<dbReference type="AlphaFoldDB" id="A0A210R588"/>
<evidence type="ECO:0000256" key="16">
    <source>
        <dbReference type="RuleBase" id="RU367032"/>
    </source>
</evidence>
<dbReference type="InterPro" id="IPR036388">
    <property type="entry name" value="WH-like_DNA-bd_sf"/>
</dbReference>
<feature type="compositionally biased region" description="Polar residues" evidence="17">
    <location>
        <begin position="256"/>
        <end position="274"/>
    </location>
</feature>
<evidence type="ECO:0000313" key="20">
    <source>
        <dbReference type="Proteomes" id="UP000242188"/>
    </source>
</evidence>
<dbReference type="FunFam" id="1.10.10.10:FF:000296">
    <property type="entry name" value="Peroxisomal membrane protein PEX14"/>
    <property type="match status" value="1"/>
</dbReference>
<comment type="subcellular location">
    <subcellularLocation>
        <location evidence="12">Endomembrane system</location>
        <topology evidence="12">Single-pass membrane protein</topology>
    </subcellularLocation>
    <subcellularLocation>
        <location evidence="13 16">Peroxisome membrane</location>
    </subcellularLocation>
</comment>
<dbReference type="PANTHER" id="PTHR23058:SF0">
    <property type="entry name" value="PEROXISOMAL MEMBRANE PROTEIN PEX14"/>
    <property type="match status" value="1"/>
</dbReference>
<keyword evidence="8" id="KW-0811">Translocation</keyword>
<keyword evidence="9 16" id="KW-0472">Membrane</keyword>
<feature type="compositionally biased region" description="Polar residues" evidence="17">
    <location>
        <begin position="341"/>
        <end position="365"/>
    </location>
</feature>
<dbReference type="OrthoDB" id="441517at2759"/>
<keyword evidence="5 16" id="KW-0653">Protein transport</keyword>
<sequence length="374" mass="40984">MADDDGKVEVTKDVLAPAEGPREEIITTAVKFLQNPKVRQSPLSQRKAFLLKKGLTKEEIDIAVQKAGVGQDDKVMQVFPPQSSGQMAPRSNSGTQQMVSSPVDIYTKWQKVRDILSVIALASGLTYAAYKFYKEILKPWLLGQPRMEERLFTLEKLQSSVVERLTAVQETLTGFQEQVSKEQEKVQQLSHEIHAKQSSEILQTSQDSQTMNDVKSELSSIKGLLLNRRQFPPTPASTPLLPSWQLSSSPGERSVPITNGKPSLVTPSGDSGNMTDALGMLNSNDNTREDNSDGQTNKKVNFSESAITESLQAVTESDTKVDNSVTMGDKSATMGDKSATMGDNSTEESMTVSEEGQMSEVNTTEAKTEDDELD</sequence>
<evidence type="ECO:0000256" key="13">
    <source>
        <dbReference type="ARBA" id="ARBA00046271"/>
    </source>
</evidence>
<dbReference type="GO" id="GO:0005778">
    <property type="term" value="C:peroxisomal membrane"/>
    <property type="evidence" value="ECO:0007669"/>
    <property type="project" value="UniProtKB-SubCell"/>
</dbReference>
<dbReference type="InterPro" id="IPR025655">
    <property type="entry name" value="PEX14"/>
</dbReference>
<dbReference type="GO" id="GO:0012505">
    <property type="term" value="C:endomembrane system"/>
    <property type="evidence" value="ECO:0007669"/>
    <property type="project" value="UniProtKB-SubCell"/>
</dbReference>
<gene>
    <name evidence="19" type="ORF">KP79_PYT21559</name>
</gene>
<dbReference type="GO" id="GO:0016560">
    <property type="term" value="P:protein import into peroxisome matrix, docking"/>
    <property type="evidence" value="ECO:0007669"/>
    <property type="project" value="UniProtKB-UniRule"/>
</dbReference>
<feature type="region of interest" description="Disordered" evidence="17">
    <location>
        <begin position="229"/>
        <end position="374"/>
    </location>
</feature>
<evidence type="ECO:0000256" key="3">
    <source>
        <dbReference type="ARBA" id="ARBA00022553"/>
    </source>
</evidence>
<keyword evidence="4" id="KW-0812">Transmembrane</keyword>
<evidence type="ECO:0000256" key="1">
    <source>
        <dbReference type="ARBA" id="ARBA00005443"/>
    </source>
</evidence>
<feature type="domain" description="Peroxisome membrane anchor protein Pex14p N-terminal" evidence="18">
    <location>
        <begin position="22"/>
        <end position="63"/>
    </location>
</feature>
<keyword evidence="6" id="KW-1133">Transmembrane helix</keyword>
<evidence type="ECO:0000256" key="5">
    <source>
        <dbReference type="ARBA" id="ARBA00022927"/>
    </source>
</evidence>
<evidence type="ECO:0000259" key="18">
    <source>
        <dbReference type="Pfam" id="PF04695"/>
    </source>
</evidence>
<reference evidence="19 20" key="1">
    <citation type="journal article" date="2017" name="Nat. Ecol. Evol.">
        <title>Scallop genome provides insights into evolution of bilaterian karyotype and development.</title>
        <authorList>
            <person name="Wang S."/>
            <person name="Zhang J."/>
            <person name="Jiao W."/>
            <person name="Li J."/>
            <person name="Xun X."/>
            <person name="Sun Y."/>
            <person name="Guo X."/>
            <person name="Huan P."/>
            <person name="Dong B."/>
            <person name="Zhang L."/>
            <person name="Hu X."/>
            <person name="Sun X."/>
            <person name="Wang J."/>
            <person name="Zhao C."/>
            <person name="Wang Y."/>
            <person name="Wang D."/>
            <person name="Huang X."/>
            <person name="Wang R."/>
            <person name="Lv J."/>
            <person name="Li Y."/>
            <person name="Zhang Z."/>
            <person name="Liu B."/>
            <person name="Lu W."/>
            <person name="Hui Y."/>
            <person name="Liang J."/>
            <person name="Zhou Z."/>
            <person name="Hou R."/>
            <person name="Li X."/>
            <person name="Liu Y."/>
            <person name="Li H."/>
            <person name="Ning X."/>
            <person name="Lin Y."/>
            <person name="Zhao L."/>
            <person name="Xing Q."/>
            <person name="Dou J."/>
            <person name="Li Y."/>
            <person name="Mao J."/>
            <person name="Guo H."/>
            <person name="Dou H."/>
            <person name="Li T."/>
            <person name="Mu C."/>
            <person name="Jiang W."/>
            <person name="Fu Q."/>
            <person name="Fu X."/>
            <person name="Miao Y."/>
            <person name="Liu J."/>
            <person name="Yu Q."/>
            <person name="Li R."/>
            <person name="Liao H."/>
            <person name="Li X."/>
            <person name="Kong Y."/>
            <person name="Jiang Z."/>
            <person name="Chourrout D."/>
            <person name="Li R."/>
            <person name="Bao Z."/>
        </authorList>
    </citation>
    <scope>NUCLEOTIDE SEQUENCE [LARGE SCALE GENOMIC DNA]</scope>
    <source>
        <strain evidence="19 20">PY_sf001</strain>
    </source>
</reference>
<comment type="subunit">
    <text evidence="15">Interacts with PEX13; forming the PEX13-PEX14 docking complex. Interacts with PEX5 (via WxxxF/Y motifs). Interacts with PEX19. Interacts with tubulin.</text>
</comment>
<evidence type="ECO:0000256" key="12">
    <source>
        <dbReference type="ARBA" id="ARBA00037847"/>
    </source>
</evidence>
<evidence type="ECO:0000256" key="8">
    <source>
        <dbReference type="ARBA" id="ARBA00023010"/>
    </source>
</evidence>
<comment type="similarity">
    <text evidence="1 16">Belongs to the peroxin-14 family.</text>
</comment>
<proteinExistence type="inferred from homology"/>
<dbReference type="Pfam" id="PF04695">
    <property type="entry name" value="Pex14_N"/>
    <property type="match status" value="1"/>
</dbReference>
<evidence type="ECO:0000256" key="14">
    <source>
        <dbReference type="ARBA" id="ARBA00055057"/>
    </source>
</evidence>
<keyword evidence="3" id="KW-0597">Phosphoprotein</keyword>
<evidence type="ECO:0000313" key="19">
    <source>
        <dbReference type="EMBL" id="OWF56179.1"/>
    </source>
</evidence>
<dbReference type="InterPro" id="IPR006785">
    <property type="entry name" value="Pex14_N"/>
</dbReference>
<dbReference type="STRING" id="6573.A0A210R588"/>
<organism evidence="19 20">
    <name type="scientific">Mizuhopecten yessoensis</name>
    <name type="common">Japanese scallop</name>
    <name type="synonym">Patinopecten yessoensis</name>
    <dbReference type="NCBI Taxonomy" id="6573"/>
    <lineage>
        <taxon>Eukaryota</taxon>
        <taxon>Metazoa</taxon>
        <taxon>Spiralia</taxon>
        <taxon>Lophotrochozoa</taxon>
        <taxon>Mollusca</taxon>
        <taxon>Bivalvia</taxon>
        <taxon>Autobranchia</taxon>
        <taxon>Pteriomorphia</taxon>
        <taxon>Pectinida</taxon>
        <taxon>Pectinoidea</taxon>
        <taxon>Pectinidae</taxon>
        <taxon>Mizuhopecten</taxon>
    </lineage>
</organism>
<name>A0A210R588_MIZYE</name>
<evidence type="ECO:0000256" key="6">
    <source>
        <dbReference type="ARBA" id="ARBA00022989"/>
    </source>
</evidence>
<feature type="compositionally biased region" description="Low complexity" evidence="17">
    <location>
        <begin position="237"/>
        <end position="250"/>
    </location>
</feature>
<dbReference type="GO" id="GO:0005102">
    <property type="term" value="F:signaling receptor binding"/>
    <property type="evidence" value="ECO:0007669"/>
    <property type="project" value="TreeGrafter"/>
</dbReference>
<evidence type="ECO:0000256" key="4">
    <source>
        <dbReference type="ARBA" id="ARBA00022692"/>
    </source>
</evidence>
<keyword evidence="10 16" id="KW-0576">Peroxisome</keyword>
<comment type="function">
    <text evidence="14">Component of the PEX13-PEX14 docking complex, a translocon channel that specifically mediates the import of peroxisomal cargo proteins bound to PEX5 receptor. The PEX13-PEX14 docking complex forms a large import pore which can be opened to a diameter of about 9 nm. Mechanistically, PEX5 receptor along with cargo proteins associates with the PEX14 subunit of the PEX13-PEX14 docking complex in the cytosol, leading to the insertion of the receptor into the organelle membrane with the concomitant translocation of the cargo into the peroxisome matrix. Plays a key role for peroxisome movement through a direct interaction with tubulin.</text>
</comment>
<accession>A0A210R588</accession>
<evidence type="ECO:0000256" key="2">
    <source>
        <dbReference type="ARBA" id="ARBA00022448"/>
    </source>
</evidence>
<comment type="caution">
    <text evidence="19">The sequence shown here is derived from an EMBL/GenBank/DDBJ whole genome shotgun (WGS) entry which is preliminary data.</text>
</comment>
<evidence type="ECO:0000256" key="9">
    <source>
        <dbReference type="ARBA" id="ARBA00023136"/>
    </source>
</evidence>
<evidence type="ECO:0000256" key="11">
    <source>
        <dbReference type="ARBA" id="ARBA00029502"/>
    </source>
</evidence>